<evidence type="ECO:0000313" key="10">
    <source>
        <dbReference type="Proteomes" id="UP000185596"/>
    </source>
</evidence>
<evidence type="ECO:0000256" key="5">
    <source>
        <dbReference type="ARBA" id="ARBA00023295"/>
    </source>
</evidence>
<protein>
    <submittedName>
        <fullName evidence="9">Endoglucanase</fullName>
    </submittedName>
</protein>
<dbReference type="Gene3D" id="4.10.870.10">
    <property type="entry name" value="Endo-1,4-beta-glucanase f. Domain 3"/>
    <property type="match status" value="1"/>
</dbReference>
<keyword evidence="4" id="KW-0119">Carbohydrate metabolism</keyword>
<dbReference type="Proteomes" id="UP000185596">
    <property type="component" value="Unassembled WGS sequence"/>
</dbReference>
<keyword evidence="6" id="KW-0624">Polysaccharide degradation</keyword>
<sequence length="717" mass="79685">MFTHCGSAPRTPRGSHSRPGTLGRRARRPDCPLRRSRLEQLMRRRKLFLGALPIAAALGSLTLAAPVVAVPLEYTSGAPVALRSVPGMDAKSVDRFLELYEKIKDPANGYFSDHDPPVPYHSVETLIVEAPDYGHVTTSEAFSYWIWLEAQYGRVTGEWGPFNEAWESMEEHIIPSAAEQPGNARYNPADPATYADEHDTPQGYPSELEFDVPVGQDPIANELRSTYGNSDVYGMHWLLDVDNRYGFGNCGDGTSSPAYINTFQRGPEESTWETIPHPSCDTFEHGGPNGYVDLFVGDQQYARQWRYTNAPDADARAVQAAYWAHTWATEQGNQSQISATLAKAAKMGDWLRYAMYDKYFKRVGNCVGPSTCPAGSGKNSAHYLMSWYYAWGGGTDGAWAWRIGSSHNHFGYQNPMAAWVLSNVDALEPRSATAVADWDTSFDRQLEFYRWLQSAEGGIAGGATNSWQGRYAQPPAGASTFYGMYYDWQPVYHDPPSNRWFGMQTWSMQRIAELYYATGNAQAGQLLDKWVDWAMANTTVDAANGTWQVPAELGWSGQPDTWNAGSPGANNGLHVTVTSRNQDLGVTAALARTLMYYAAESGDTAARDMAGNLLDAMWAPNNQDDLGISVEESRADYNRFDDRVYVPSGWTGTMPNGDRIDSNSTFTSIRSWYTSDPDYPQVERYLEGGPAPTFRYHRFWAQADIAMAMADFGLLFP</sequence>
<keyword evidence="3" id="KW-0136">Cellulose degradation</keyword>
<dbReference type="GO" id="GO:0008810">
    <property type="term" value="F:cellulase activity"/>
    <property type="evidence" value="ECO:0007669"/>
    <property type="project" value="InterPro"/>
</dbReference>
<evidence type="ECO:0000313" key="9">
    <source>
        <dbReference type="EMBL" id="OLF18113.1"/>
    </source>
</evidence>
<dbReference type="InterPro" id="IPR012341">
    <property type="entry name" value="6hp_glycosidase-like_sf"/>
</dbReference>
<dbReference type="EMBL" id="MSIE01000011">
    <property type="protein sequence ID" value="OLF18113.1"/>
    <property type="molecule type" value="Genomic_DNA"/>
</dbReference>
<feature type="active site" description="Proton donor" evidence="7">
    <location>
        <position position="140"/>
    </location>
</feature>
<keyword evidence="2" id="KW-0378">Hydrolase</keyword>
<dbReference type="InterPro" id="IPR000556">
    <property type="entry name" value="Glyco_hydro_48F"/>
</dbReference>
<gene>
    <name evidence="9" type="ORF">BU204_08220</name>
</gene>
<dbReference type="Gene3D" id="2.170.160.10">
    <property type="entry name" value="Endo-1,4-beta-glucanase f. Domain 2"/>
    <property type="match status" value="1"/>
</dbReference>
<evidence type="ECO:0000256" key="8">
    <source>
        <dbReference type="SAM" id="MobiDB-lite"/>
    </source>
</evidence>
<evidence type="ECO:0000256" key="2">
    <source>
        <dbReference type="ARBA" id="ARBA00022801"/>
    </source>
</evidence>
<dbReference type="STRING" id="1912961.BU204_08220"/>
<name>A0A1Q8CUS8_9PSEU</name>
<feature type="region of interest" description="Disordered" evidence="8">
    <location>
        <begin position="1"/>
        <end position="34"/>
    </location>
</feature>
<keyword evidence="10" id="KW-1185">Reference proteome</keyword>
<feature type="region of interest" description="Disordered" evidence="8">
    <location>
        <begin position="180"/>
        <end position="207"/>
    </location>
</feature>
<proteinExistence type="predicted"/>
<keyword evidence="1" id="KW-0732">Signal</keyword>
<dbReference type="Pfam" id="PF02011">
    <property type="entry name" value="Glyco_hydro_48"/>
    <property type="match status" value="1"/>
</dbReference>
<dbReference type="InterPro" id="IPR008928">
    <property type="entry name" value="6-hairpin_glycosidase_sf"/>
</dbReference>
<comment type="caution">
    <text evidence="9">The sequence shown here is derived from an EMBL/GenBank/DDBJ whole genome shotgun (WGS) entry which is preliminary data.</text>
</comment>
<dbReference type="AlphaFoldDB" id="A0A1Q8CUS8"/>
<dbReference type="InterPro" id="IPR023309">
    <property type="entry name" value="Endo-1-4-beta-glucanase_dom2"/>
</dbReference>
<feature type="active site" description="Nucleophile" evidence="7">
    <location>
        <position position="312"/>
    </location>
</feature>
<keyword evidence="5" id="KW-0326">Glycosidase</keyword>
<evidence type="ECO:0000256" key="3">
    <source>
        <dbReference type="ARBA" id="ARBA00023001"/>
    </source>
</evidence>
<dbReference type="Gene3D" id="1.50.10.10">
    <property type="match status" value="1"/>
</dbReference>
<evidence type="ECO:0000256" key="1">
    <source>
        <dbReference type="ARBA" id="ARBA00022729"/>
    </source>
</evidence>
<organism evidence="9 10">
    <name type="scientific">Actinophytocola xanthii</name>
    <dbReference type="NCBI Taxonomy" id="1912961"/>
    <lineage>
        <taxon>Bacteria</taxon>
        <taxon>Bacillati</taxon>
        <taxon>Actinomycetota</taxon>
        <taxon>Actinomycetes</taxon>
        <taxon>Pseudonocardiales</taxon>
        <taxon>Pseudonocardiaceae</taxon>
    </lineage>
</organism>
<dbReference type="InterPro" id="IPR027390">
    <property type="entry name" value="Endoglucanase_F_dom3"/>
</dbReference>
<evidence type="ECO:0000256" key="4">
    <source>
        <dbReference type="ARBA" id="ARBA00023277"/>
    </source>
</evidence>
<evidence type="ECO:0000256" key="7">
    <source>
        <dbReference type="PIRSR" id="PIRSR600556-1"/>
    </source>
</evidence>
<dbReference type="PRINTS" id="PR00844">
    <property type="entry name" value="GLHYDRLASE48"/>
</dbReference>
<evidence type="ECO:0000256" key="6">
    <source>
        <dbReference type="ARBA" id="ARBA00023326"/>
    </source>
</evidence>
<dbReference type="SUPFAM" id="SSF48208">
    <property type="entry name" value="Six-hairpin glycosidases"/>
    <property type="match status" value="1"/>
</dbReference>
<dbReference type="GO" id="GO:0030245">
    <property type="term" value="P:cellulose catabolic process"/>
    <property type="evidence" value="ECO:0007669"/>
    <property type="project" value="UniProtKB-KW"/>
</dbReference>
<accession>A0A1Q8CUS8</accession>
<reference evidence="9 10" key="1">
    <citation type="submission" date="2016-12" db="EMBL/GenBank/DDBJ databases">
        <title>The draft genome sequence of Actinophytocola sp. 11-183.</title>
        <authorList>
            <person name="Wang W."/>
            <person name="Yuan L."/>
        </authorList>
    </citation>
    <scope>NUCLEOTIDE SEQUENCE [LARGE SCALE GENOMIC DNA]</scope>
    <source>
        <strain evidence="9 10">11-183</strain>
    </source>
</reference>